<keyword evidence="2" id="KW-0175">Coiled coil</keyword>
<feature type="region of interest" description="Disordered" evidence="3">
    <location>
        <begin position="117"/>
        <end position="137"/>
    </location>
</feature>
<evidence type="ECO:0000313" key="5">
    <source>
        <dbReference type="EMBL" id="KAK9090599.1"/>
    </source>
</evidence>
<name>A0AAP0HKU3_9MAGN</name>
<sequence>MTVKGGTSQACAACKYQRRKCSAGCQLARYFPPDNPRMFQNAHKLFGVSNILRIINNLKTQEEKEEAMRTIIYESKVRDRYPVHGCYGIIVELHCKINQAELELEAVNAQLNFYRQQQHRMSQSSPPPNHSPPHLQLGNTSPINALPLFQQHPHQSYNGMASGINQHHNSLSNGSNGVVYNTNLEYIESKEGIVNSFWVPCNNFLATQPQFITTQGFPIQQVPEAPQDYDEMHVFFDTVDDRQSYIESKDAYESRYICVHLVRLVLTVVVQVFEADEIRIISHRCSSPPSNASTT</sequence>
<keyword evidence="6" id="KW-1185">Reference proteome</keyword>
<accession>A0AAP0HKU3</accession>
<dbReference type="Pfam" id="PF03195">
    <property type="entry name" value="LOB"/>
    <property type="match status" value="1"/>
</dbReference>
<organism evidence="5 6">
    <name type="scientific">Stephania japonica</name>
    <dbReference type="NCBI Taxonomy" id="461633"/>
    <lineage>
        <taxon>Eukaryota</taxon>
        <taxon>Viridiplantae</taxon>
        <taxon>Streptophyta</taxon>
        <taxon>Embryophyta</taxon>
        <taxon>Tracheophyta</taxon>
        <taxon>Spermatophyta</taxon>
        <taxon>Magnoliopsida</taxon>
        <taxon>Ranunculales</taxon>
        <taxon>Menispermaceae</taxon>
        <taxon>Menispermoideae</taxon>
        <taxon>Cissampelideae</taxon>
        <taxon>Stephania</taxon>
    </lineage>
</organism>
<evidence type="ECO:0000259" key="4">
    <source>
        <dbReference type="PROSITE" id="PS50891"/>
    </source>
</evidence>
<evidence type="ECO:0000313" key="6">
    <source>
        <dbReference type="Proteomes" id="UP001417504"/>
    </source>
</evidence>
<dbReference type="Proteomes" id="UP001417504">
    <property type="component" value="Unassembled WGS sequence"/>
</dbReference>
<reference evidence="5 6" key="1">
    <citation type="submission" date="2024-01" db="EMBL/GenBank/DDBJ databases">
        <title>Genome assemblies of Stephania.</title>
        <authorList>
            <person name="Yang L."/>
        </authorList>
    </citation>
    <scope>NUCLEOTIDE SEQUENCE [LARGE SCALE GENOMIC DNA]</scope>
    <source>
        <strain evidence="5">QJT</strain>
        <tissue evidence="5">Leaf</tissue>
    </source>
</reference>
<dbReference type="PANTHER" id="PTHR31301">
    <property type="entry name" value="LOB DOMAIN-CONTAINING PROTEIN 4-RELATED"/>
    <property type="match status" value="1"/>
</dbReference>
<dbReference type="PROSITE" id="PS50891">
    <property type="entry name" value="LOB"/>
    <property type="match status" value="1"/>
</dbReference>
<proteinExistence type="inferred from homology"/>
<gene>
    <name evidence="5" type="ORF">Sjap_023776</name>
</gene>
<protein>
    <recommendedName>
        <fullName evidence="4">LOB domain-containing protein</fullName>
    </recommendedName>
</protein>
<feature type="coiled-coil region" evidence="2">
    <location>
        <begin position="90"/>
        <end position="117"/>
    </location>
</feature>
<feature type="domain" description="LOB" evidence="4">
    <location>
        <begin position="9"/>
        <end position="111"/>
    </location>
</feature>
<comment type="similarity">
    <text evidence="1">Belongs to the LOB domain-containing protein family.</text>
</comment>
<dbReference type="PANTHER" id="PTHR31301:SF21">
    <property type="entry name" value="LOB DOMAIN-CONTAINING PROTEIN 27-RELATED"/>
    <property type="match status" value="1"/>
</dbReference>
<evidence type="ECO:0000256" key="2">
    <source>
        <dbReference type="SAM" id="Coils"/>
    </source>
</evidence>
<dbReference type="InterPro" id="IPR004883">
    <property type="entry name" value="LOB"/>
</dbReference>
<dbReference type="AlphaFoldDB" id="A0AAP0HKU3"/>
<comment type="caution">
    <text evidence="5">The sequence shown here is derived from an EMBL/GenBank/DDBJ whole genome shotgun (WGS) entry which is preliminary data.</text>
</comment>
<evidence type="ECO:0000256" key="1">
    <source>
        <dbReference type="ARBA" id="ARBA00005474"/>
    </source>
</evidence>
<evidence type="ECO:0000256" key="3">
    <source>
        <dbReference type="SAM" id="MobiDB-lite"/>
    </source>
</evidence>
<dbReference type="EMBL" id="JBBNAE010000010">
    <property type="protein sequence ID" value="KAK9090599.1"/>
    <property type="molecule type" value="Genomic_DNA"/>
</dbReference>